<accession>A0ABD6D4L1</accession>
<sequence length="603" mass="65661">MASTDDGADTPTDQQILSHFVARKLRENGGTISIPTVTYAVSDVADLTANEAGALITNGRGTIYTIGRDQHGEGQVEGVDPIGAEPAVVAERFGGPAPTDADFITLDGVDEAVEAALVAAGYGSLEELSEADPETVATKINDELDARAEVADFDDLNGLTSSEITDLQHQDITTKRDLAQADPQYVESQSQSSTLRAAKIRQVQRRVADDVDIWDTSDAQSLMTEAHRQLPASNEIAATQIERHKARKETLGHAGAVITEVEEQTDTVGEPLAVVRDDLDPADPEANYVSDIGRNEPAPVNTGFPILKDVGYDLVPKPDTHPDAGHSALPTDEDGEVVPPTVPVERDLQLPLDELIAKKLGRNVPVRIVGPRGSGKNYLMKYLCYKTNRGYRSLDVDKATMPQDLFGPIAPDENGKLEPKNAEVKQGLLNGDVIVLNEFPVMQAGAAMSLHQLLNENKIVIKSHGQEIEPHPQARVVITMNPPTREYRDSEPMNSATRGRFRSFWQGYPDTVEDEVRALDQQVNTGQPVVDEQTLEKIVEFAHRTRKDDLSNWPTLSTRNLTIVCEHIADGASPNAAMKNVLRMVAEPNQHPEDAFESLGEIL</sequence>
<dbReference type="Pfam" id="PF07728">
    <property type="entry name" value="AAA_5"/>
    <property type="match status" value="1"/>
</dbReference>
<feature type="domain" description="ATPase dynein-related AAA" evidence="2">
    <location>
        <begin position="367"/>
        <end position="501"/>
    </location>
</feature>
<protein>
    <submittedName>
        <fullName evidence="3">AAA family ATPase</fullName>
    </submittedName>
</protein>
<gene>
    <name evidence="3" type="ORF">ACFSBJ_17055</name>
</gene>
<dbReference type="EMBL" id="JBHUDL010000032">
    <property type="protein sequence ID" value="MFD1635427.1"/>
    <property type="molecule type" value="Genomic_DNA"/>
</dbReference>
<dbReference type="PANTHER" id="PTHR42759">
    <property type="entry name" value="MOXR FAMILY PROTEIN"/>
    <property type="match status" value="1"/>
</dbReference>
<reference evidence="3 4" key="1">
    <citation type="journal article" date="2019" name="Int. J. Syst. Evol. Microbiol.">
        <title>The Global Catalogue of Microorganisms (GCM) 10K type strain sequencing project: providing services to taxonomists for standard genome sequencing and annotation.</title>
        <authorList>
            <consortium name="The Broad Institute Genomics Platform"/>
            <consortium name="The Broad Institute Genome Sequencing Center for Infectious Disease"/>
            <person name="Wu L."/>
            <person name="Ma J."/>
        </authorList>
    </citation>
    <scope>NUCLEOTIDE SEQUENCE [LARGE SCALE GENOMIC DNA]</scope>
    <source>
        <strain evidence="3 4">CGMCC 1.10594</strain>
    </source>
</reference>
<comment type="caution">
    <text evidence="3">The sequence shown here is derived from an EMBL/GenBank/DDBJ whole genome shotgun (WGS) entry which is preliminary data.</text>
</comment>
<dbReference type="SUPFAM" id="SSF52540">
    <property type="entry name" value="P-loop containing nucleoside triphosphate hydrolases"/>
    <property type="match status" value="1"/>
</dbReference>
<dbReference type="RefSeq" id="WP_256407085.1">
    <property type="nucleotide sequence ID" value="NZ_CP187154.1"/>
</dbReference>
<dbReference type="Proteomes" id="UP001597075">
    <property type="component" value="Unassembled WGS sequence"/>
</dbReference>
<proteinExistence type="predicted"/>
<evidence type="ECO:0000313" key="3">
    <source>
        <dbReference type="EMBL" id="MFD1635427.1"/>
    </source>
</evidence>
<organism evidence="3 4">
    <name type="scientific">Haloplanus ruber</name>
    <dbReference type="NCBI Taxonomy" id="869892"/>
    <lineage>
        <taxon>Archaea</taxon>
        <taxon>Methanobacteriati</taxon>
        <taxon>Methanobacteriota</taxon>
        <taxon>Stenosarchaea group</taxon>
        <taxon>Halobacteria</taxon>
        <taxon>Halobacteriales</taxon>
        <taxon>Haloferacaceae</taxon>
        <taxon>Haloplanus</taxon>
    </lineage>
</organism>
<dbReference type="Gene3D" id="3.40.50.300">
    <property type="entry name" value="P-loop containing nucleotide triphosphate hydrolases"/>
    <property type="match status" value="1"/>
</dbReference>
<evidence type="ECO:0000259" key="2">
    <source>
        <dbReference type="Pfam" id="PF07728"/>
    </source>
</evidence>
<dbReference type="InterPro" id="IPR011704">
    <property type="entry name" value="ATPase_dyneun-rel_AAA"/>
</dbReference>
<dbReference type="PANTHER" id="PTHR42759:SF1">
    <property type="entry name" value="MAGNESIUM-CHELATASE SUBUNIT CHLD"/>
    <property type="match status" value="1"/>
</dbReference>
<feature type="region of interest" description="Disordered" evidence="1">
    <location>
        <begin position="316"/>
        <end position="337"/>
    </location>
</feature>
<dbReference type="AlphaFoldDB" id="A0ABD6D4L1"/>
<evidence type="ECO:0000313" key="4">
    <source>
        <dbReference type="Proteomes" id="UP001597075"/>
    </source>
</evidence>
<dbReference type="InterPro" id="IPR027417">
    <property type="entry name" value="P-loop_NTPase"/>
</dbReference>
<name>A0ABD6D4L1_9EURY</name>
<dbReference type="InterPro" id="IPR050764">
    <property type="entry name" value="CbbQ/NirQ/NorQ/GpvN"/>
</dbReference>
<keyword evidence="4" id="KW-1185">Reference proteome</keyword>
<evidence type="ECO:0000256" key="1">
    <source>
        <dbReference type="SAM" id="MobiDB-lite"/>
    </source>
</evidence>